<organism evidence="6 7">
    <name type="scientific">Microlunatus phosphovorus (strain ATCC 700054 / DSM 10555 / JCM 9379 / NBRC 101784 / NCIMB 13414 / VKM Ac-1990 / NM-1)</name>
    <dbReference type="NCBI Taxonomy" id="1032480"/>
    <lineage>
        <taxon>Bacteria</taxon>
        <taxon>Bacillati</taxon>
        <taxon>Actinomycetota</taxon>
        <taxon>Actinomycetes</taxon>
        <taxon>Propionibacteriales</taxon>
        <taxon>Propionibacteriaceae</taxon>
        <taxon>Microlunatus</taxon>
    </lineage>
</organism>
<dbReference type="PANTHER" id="PTHR43730">
    <property type="entry name" value="BETA-MANNOSIDASE"/>
    <property type="match status" value="1"/>
</dbReference>
<dbReference type="InterPro" id="IPR036156">
    <property type="entry name" value="Beta-gal/glucu_dom_sf"/>
</dbReference>
<dbReference type="InterPro" id="IPR008979">
    <property type="entry name" value="Galactose-bd-like_sf"/>
</dbReference>
<dbReference type="GO" id="GO:0006516">
    <property type="term" value="P:glycoprotein catabolic process"/>
    <property type="evidence" value="ECO:0007669"/>
    <property type="project" value="TreeGrafter"/>
</dbReference>
<dbReference type="Gene3D" id="3.20.20.80">
    <property type="entry name" value="Glycosidases"/>
    <property type="match status" value="1"/>
</dbReference>
<dbReference type="Pfam" id="PF22666">
    <property type="entry name" value="Glyco_hydro_2_N2"/>
    <property type="match status" value="1"/>
</dbReference>
<reference evidence="6 7" key="1">
    <citation type="submission" date="2011-05" db="EMBL/GenBank/DDBJ databases">
        <title>Whole genome sequence of Microlunatus phosphovorus NM-1.</title>
        <authorList>
            <person name="Hosoyama A."/>
            <person name="Sasaki K."/>
            <person name="Harada T."/>
            <person name="Igarashi R."/>
            <person name="Kawakoshi A."/>
            <person name="Sasagawa M."/>
            <person name="Fukada J."/>
            <person name="Nakamura S."/>
            <person name="Katano Y."/>
            <person name="Hanada S."/>
            <person name="Kamagata Y."/>
            <person name="Nakamura N."/>
            <person name="Yamazaki S."/>
            <person name="Fujita N."/>
        </authorList>
    </citation>
    <scope>NUCLEOTIDE SEQUENCE [LARGE SCALE GENOMIC DNA]</scope>
    <source>
        <strain evidence="7">ATCC 700054 / DSM 10555 / JCM 9379 / NBRC 101784 / NCIMB 13414 / VKM Ac-1990 / NM-1</strain>
    </source>
</reference>
<dbReference type="InterPro" id="IPR017853">
    <property type="entry name" value="GH"/>
</dbReference>
<dbReference type="InterPro" id="IPR054593">
    <property type="entry name" value="Beta-mannosidase-like_N2"/>
</dbReference>
<accession>F5XQU6</accession>
<dbReference type="GO" id="GO:0005975">
    <property type="term" value="P:carbohydrate metabolic process"/>
    <property type="evidence" value="ECO:0007669"/>
    <property type="project" value="UniProtKB-ARBA"/>
</dbReference>
<dbReference type="eggNOG" id="COG3250">
    <property type="taxonomic scope" value="Bacteria"/>
</dbReference>
<dbReference type="Gene3D" id="2.60.40.10">
    <property type="entry name" value="Immunoglobulins"/>
    <property type="match status" value="1"/>
</dbReference>
<dbReference type="KEGG" id="mph:MLP_39540"/>
<dbReference type="PANTHER" id="PTHR43730:SF1">
    <property type="entry name" value="BETA-MANNOSIDASE"/>
    <property type="match status" value="1"/>
</dbReference>
<proteinExistence type="predicted"/>
<evidence type="ECO:0000256" key="1">
    <source>
        <dbReference type="ARBA" id="ARBA00000829"/>
    </source>
</evidence>
<dbReference type="FunFam" id="3.20.20.80:FF:000050">
    <property type="entry name" value="Beta-mannosidase B"/>
    <property type="match status" value="1"/>
</dbReference>
<keyword evidence="7" id="KW-1185">Reference proteome</keyword>
<sequence length="845" mass="93359">MSPTLRCMSLNTADSPAGVSWTLIPLTPPPAEWSRVAVAPIPATVPGEVYADLFAAELIPDPFNGDNERRLHWIGSVDWSYRTSFTFAPGDEQRHDLVFDGLDTIATVLLNGIEVGRTANQHRSYRFDVGDLVRTGENVLEVRFEGPVTAAQRLSEELGERPRAYGHPFNAIRKMAAGYGWDWGPDLAGVGIWKSVRIESWSTVRLGSVRPLALVDGTTGRLETHVDLEWADPVATDVVEVVVTLADQTIAVPVIPGDTEATVELSVDDVELWWPIGYGSQSRYDVTVQVGEQSHAAKVGFRTVELSHTPDEHGTGFAIVVNGTLIYVKGFNWIPDDALLTRLSPATYRTSIDEAVAAGANLLRVWGGGLYESDDFYEVCDELGILVWQDFLFACAAYAEEEPLRSEVIAEAREAVTRLSSHPSLAVWNGNNENIWGYVEWGWRQPLAGRTWGDGYYSEILPSIVAELDPPVPYSPGSPYSYAKYHHPNDFRSGTMHIWDVWNQLDYNHYRDYPARFVSEFGFQGPPGWSTLFSVVHDEPADPYGEQMLVHQKAHQGNLKLERGLGDHLPMWSTTPTPNLDDWHWLTSLNQARAVSFGVEHLRSYYPRNRGAIVWQLNDNWPVISWAAVDYAGIRKPLWHALHRAYADRLLTFQPRQDEDGTDVQALIAHNDSADVWSGELVITRRGTGVGTPVLAEQRLPLHLDARSALTIALDADVLSPADPTAEFLTATGTSEDRSATTAYGYFVEDTALQLVDPAAAYQVTVVPTEDGYDVRLEAKALVKDATLFPDRLDPRARVDTALVTLPAGAMHTFRVTGTESDGIAGLGEVALTAKPVLRSVNDLA</sequence>
<evidence type="ECO:0000259" key="5">
    <source>
        <dbReference type="Pfam" id="PF22666"/>
    </source>
</evidence>
<evidence type="ECO:0000256" key="3">
    <source>
        <dbReference type="ARBA" id="ARBA00022801"/>
    </source>
</evidence>
<dbReference type="GO" id="GO:0004567">
    <property type="term" value="F:beta-mannosidase activity"/>
    <property type="evidence" value="ECO:0007669"/>
    <property type="project" value="UniProtKB-EC"/>
</dbReference>
<dbReference type="EC" id="3.2.1.25" evidence="2"/>
<keyword evidence="3 6" id="KW-0378">Hydrolase</keyword>
<comment type="catalytic activity">
    <reaction evidence="1">
        <text>Hydrolysis of terminal, non-reducing beta-D-mannose residues in beta-D-mannosides.</text>
        <dbReference type="EC" id="3.2.1.25"/>
    </reaction>
</comment>
<evidence type="ECO:0000313" key="6">
    <source>
        <dbReference type="EMBL" id="BAK36968.1"/>
    </source>
</evidence>
<dbReference type="STRING" id="1032480.MLP_39540"/>
<dbReference type="AlphaFoldDB" id="F5XQU6"/>
<dbReference type="HOGENOM" id="CLU_005015_3_2_11"/>
<protein>
    <recommendedName>
        <fullName evidence="2">beta-mannosidase</fullName>
        <ecNumber evidence="2">3.2.1.25</ecNumber>
    </recommendedName>
</protein>
<feature type="domain" description="Beta-mannosidase-like galactose-binding" evidence="5">
    <location>
        <begin position="41"/>
        <end position="194"/>
    </location>
</feature>
<dbReference type="SUPFAM" id="SSF49303">
    <property type="entry name" value="beta-Galactosidase/glucuronidase domain"/>
    <property type="match status" value="1"/>
</dbReference>
<gene>
    <name evidence="6" type="ordered locus">MLP_39540</name>
</gene>
<name>F5XQU6_MICPN</name>
<dbReference type="EMBL" id="AP012204">
    <property type="protein sequence ID" value="BAK36968.1"/>
    <property type="molecule type" value="Genomic_DNA"/>
</dbReference>
<dbReference type="InterPro" id="IPR050887">
    <property type="entry name" value="Beta-mannosidase_GH2"/>
</dbReference>
<evidence type="ECO:0000256" key="4">
    <source>
        <dbReference type="ARBA" id="ARBA00023295"/>
    </source>
</evidence>
<dbReference type="SUPFAM" id="SSF51445">
    <property type="entry name" value="(Trans)glycosidases"/>
    <property type="match status" value="1"/>
</dbReference>
<evidence type="ECO:0000256" key="2">
    <source>
        <dbReference type="ARBA" id="ARBA00012754"/>
    </source>
</evidence>
<dbReference type="SUPFAM" id="SSF49785">
    <property type="entry name" value="Galactose-binding domain-like"/>
    <property type="match status" value="1"/>
</dbReference>
<dbReference type="Proteomes" id="UP000007947">
    <property type="component" value="Chromosome"/>
</dbReference>
<evidence type="ECO:0000313" key="7">
    <source>
        <dbReference type="Proteomes" id="UP000007947"/>
    </source>
</evidence>
<dbReference type="InterPro" id="IPR013783">
    <property type="entry name" value="Ig-like_fold"/>
</dbReference>
<dbReference type="Gene3D" id="2.60.120.260">
    <property type="entry name" value="Galactose-binding domain-like"/>
    <property type="match status" value="1"/>
</dbReference>
<keyword evidence="4 6" id="KW-0326">Glycosidase</keyword>